<reference evidence="2" key="1">
    <citation type="journal article" date="2019" name="Int. J. Syst. Evol. Microbiol.">
        <title>The Global Catalogue of Microorganisms (GCM) 10K type strain sequencing project: providing services to taxonomists for standard genome sequencing and annotation.</title>
        <authorList>
            <consortium name="The Broad Institute Genomics Platform"/>
            <consortium name="The Broad Institute Genome Sequencing Center for Infectious Disease"/>
            <person name="Wu L."/>
            <person name="Ma J."/>
        </authorList>
    </citation>
    <scope>NUCLEOTIDE SEQUENCE [LARGE SCALE GENOMIC DNA]</scope>
    <source>
        <strain evidence="2">CCUG 43111</strain>
    </source>
</reference>
<comment type="caution">
    <text evidence="1">The sequence shown here is derived from an EMBL/GenBank/DDBJ whole genome shotgun (WGS) entry which is preliminary data.</text>
</comment>
<proteinExistence type="predicted"/>
<dbReference type="RefSeq" id="WP_379750670.1">
    <property type="nucleotide sequence ID" value="NZ_JBHSMR010000001.1"/>
</dbReference>
<evidence type="ECO:0000313" key="1">
    <source>
        <dbReference type="EMBL" id="MFC5476564.1"/>
    </source>
</evidence>
<dbReference type="EMBL" id="JBHSMR010000001">
    <property type="protein sequence ID" value="MFC5476564.1"/>
    <property type="molecule type" value="Genomic_DNA"/>
</dbReference>
<sequence>MLNFYTTDAVVTMYKDDSDRKTMLFVIERPATDEDIAAHAEAHAEFIASITALPEPAASPEGSM</sequence>
<organism evidence="1 2">
    <name type="scientific">Massilia suwonensis</name>
    <dbReference type="NCBI Taxonomy" id="648895"/>
    <lineage>
        <taxon>Bacteria</taxon>
        <taxon>Pseudomonadati</taxon>
        <taxon>Pseudomonadota</taxon>
        <taxon>Betaproteobacteria</taxon>
        <taxon>Burkholderiales</taxon>
        <taxon>Oxalobacteraceae</taxon>
        <taxon>Telluria group</taxon>
        <taxon>Massilia</taxon>
    </lineage>
</organism>
<evidence type="ECO:0000313" key="2">
    <source>
        <dbReference type="Proteomes" id="UP001596101"/>
    </source>
</evidence>
<accession>A0ABW0MEA7</accession>
<name>A0ABW0MEA7_9BURK</name>
<dbReference type="Proteomes" id="UP001596101">
    <property type="component" value="Unassembled WGS sequence"/>
</dbReference>
<evidence type="ECO:0008006" key="3">
    <source>
        <dbReference type="Google" id="ProtNLM"/>
    </source>
</evidence>
<protein>
    <recommendedName>
        <fullName evidence="3">YCII-related domain-containing protein</fullName>
    </recommendedName>
</protein>
<keyword evidence="2" id="KW-1185">Reference proteome</keyword>
<gene>
    <name evidence="1" type="ORF">ACFPQ5_00070</name>
</gene>